<dbReference type="RefSeq" id="WP_165336592.1">
    <property type="nucleotide sequence ID" value="NZ_JAAKZW010000292.1"/>
</dbReference>
<name>A0A6G4XWP5_9ACTN</name>
<gene>
    <name evidence="2" type="ORF">G6045_36835</name>
</gene>
<reference evidence="2 3" key="1">
    <citation type="submission" date="2020-02" db="EMBL/GenBank/DDBJ databases">
        <title>Whole-genome analyses of novel actinobacteria.</title>
        <authorList>
            <person name="Sahin N."/>
            <person name="Tokatli A."/>
        </authorList>
    </citation>
    <scope>NUCLEOTIDE SEQUENCE [LARGE SCALE GENOMIC DNA]</scope>
    <source>
        <strain evidence="2 3">YC504</strain>
    </source>
</reference>
<organism evidence="2 3">
    <name type="scientific">Streptomyces mesophilus</name>
    <dbReference type="NCBI Taxonomy" id="1775132"/>
    <lineage>
        <taxon>Bacteria</taxon>
        <taxon>Bacillati</taxon>
        <taxon>Actinomycetota</taxon>
        <taxon>Actinomycetes</taxon>
        <taxon>Kitasatosporales</taxon>
        <taxon>Streptomycetaceae</taxon>
        <taxon>Streptomyces</taxon>
    </lineage>
</organism>
<evidence type="ECO:0000256" key="1">
    <source>
        <dbReference type="SAM" id="MobiDB-lite"/>
    </source>
</evidence>
<evidence type="ECO:0000313" key="2">
    <source>
        <dbReference type="EMBL" id="NGO81190.1"/>
    </source>
</evidence>
<dbReference type="Pfam" id="PF19457">
    <property type="entry name" value="DUF5994"/>
    <property type="match status" value="1"/>
</dbReference>
<dbReference type="EMBL" id="JAAKZW010000292">
    <property type="protein sequence ID" value="NGO81190.1"/>
    <property type="molecule type" value="Genomic_DNA"/>
</dbReference>
<keyword evidence="3" id="KW-1185">Reference proteome</keyword>
<protein>
    <submittedName>
        <fullName evidence="2">Uncharacterized protein</fullName>
    </submittedName>
</protein>
<proteinExistence type="predicted"/>
<feature type="region of interest" description="Disordered" evidence="1">
    <location>
        <begin position="1"/>
        <end position="21"/>
    </location>
</feature>
<dbReference type="InterPro" id="IPR046036">
    <property type="entry name" value="DUF5994"/>
</dbReference>
<dbReference type="AlphaFoldDB" id="A0A6G4XWP5"/>
<evidence type="ECO:0000313" key="3">
    <source>
        <dbReference type="Proteomes" id="UP000481109"/>
    </source>
</evidence>
<accession>A0A6G4XWP5</accession>
<dbReference type="Proteomes" id="UP000481109">
    <property type="component" value="Unassembled WGS sequence"/>
</dbReference>
<comment type="caution">
    <text evidence="2">The sequence shown here is derived from an EMBL/GenBank/DDBJ whole genome shotgun (WGS) entry which is preliminary data.</text>
</comment>
<sequence length="184" mass="19530">MIATTKSLRITPPPSPSGARVALKSPTGQGLLDGAWWPRSRDLTAELPDLVEVLDPLWGRVTRVAVNPMLWPVVPRKVPLGHRVLKVGWFAAELDPHKLLLLGYGTGRWDLLVIPPETDAATAARLMSAACVVDGPALTATDLVAAALAGHDVAVQDRPQSAQESWEYEGGATSVHAVSLAAGR</sequence>